<evidence type="ECO:0000313" key="2">
    <source>
        <dbReference type="EMBL" id="ETS80669.1"/>
    </source>
</evidence>
<dbReference type="RefSeq" id="XP_007834970.1">
    <property type="nucleotide sequence ID" value="XM_007836779.1"/>
</dbReference>
<sequence length="740" mass="82021">MTTPSDHHDFLGVPSPSNTAAVYGYLGGGYDGTDYHDPRTSSTQSLAPSDYDEQEKRKLLLIYIHGFMGNDNSFQNFPFHVHRFLRDRLRSTHAVHTKIYPRYKTYKAIEVARDNFSRWLEPHESPETDVVLIGHSMGGLLAAEVALMPTRDRSDIRMLQHRILGTVNLDAPLLGLHPGIITSGLASLFRKKPDPPKPPQAGDLISGAAQTLGGLGQGLGSRLTMDPNFNPNYVNDVRMKERSWWQNVVHFASKHNSEGLMDAATKHITSHLEFGSCLMDYNGMKLRYEKLRRLEDYDDLENRGMPHVPPQVRFIQYYTVCHGYPKKPKPSESEDSKTIEPASPENNVVSGNDGHHSEPASPRVSSESSGSDSHSEPLTMLEPQPEADPEDDSDERQHGDLESPGVASEQFHTPGASQPSSPAPGTGEVIGGNVSHSGSPDDGASHAPDTASPTHEPMPRFTAPRRAETGRFREDLPPNAEFTVEAALQEFIDGLPPLPDEPQKPDELKSYDASNKDIRKYVEKEMKRRNKDYEKQMKSWRAAETQRNKAIHKMRAKLQAGQKEAKDKQGALADAAASVGAENQHNPQAEEHPDTSEQGAGTTTGHDTPVEAASNLGNNNEHSPSHVHFDELRPASPSNDAGRDSLTIQRRSQEGTKKPEKPEKPPKDRKFCTCPSKVNGQMDPKWIRVFMKDVDEVAAHTGIFFAGPHYEKLVGDVGELICEWVEADATKRLVLDMENN</sequence>
<feature type="region of interest" description="Disordered" evidence="1">
    <location>
        <begin position="326"/>
        <end position="477"/>
    </location>
</feature>
<feature type="compositionally biased region" description="Low complexity" evidence="1">
    <location>
        <begin position="359"/>
        <end position="372"/>
    </location>
</feature>
<dbReference type="STRING" id="1229662.W3X3T5"/>
<dbReference type="PANTHER" id="PTHR47842:SF3">
    <property type="entry name" value="DUF676 DOMAIN-CONTAINING PROTEIN"/>
    <property type="match status" value="1"/>
</dbReference>
<dbReference type="GeneID" id="19273211"/>
<feature type="compositionally biased region" description="Acidic residues" evidence="1">
    <location>
        <begin position="385"/>
        <end position="394"/>
    </location>
</feature>
<dbReference type="Proteomes" id="UP000030651">
    <property type="component" value="Unassembled WGS sequence"/>
</dbReference>
<feature type="region of interest" description="Disordered" evidence="1">
    <location>
        <begin position="493"/>
        <end position="515"/>
    </location>
</feature>
<dbReference type="InParanoid" id="W3X3T5"/>
<evidence type="ECO:0000313" key="3">
    <source>
        <dbReference type="Proteomes" id="UP000030651"/>
    </source>
</evidence>
<feature type="compositionally biased region" description="Polar residues" evidence="1">
    <location>
        <begin position="596"/>
        <end position="606"/>
    </location>
</feature>
<dbReference type="Gene3D" id="3.40.50.1820">
    <property type="entry name" value="alpha/beta hydrolase"/>
    <property type="match status" value="1"/>
</dbReference>
<feature type="compositionally biased region" description="Basic and acidic residues" evidence="1">
    <location>
        <begin position="651"/>
        <end position="671"/>
    </location>
</feature>
<gene>
    <name evidence="2" type="ORF">PFICI_08198</name>
</gene>
<reference evidence="3" key="1">
    <citation type="journal article" date="2015" name="BMC Genomics">
        <title>Genomic and transcriptomic analysis of the endophytic fungus Pestalotiopsis fici reveals its lifestyle and high potential for synthesis of natural products.</title>
        <authorList>
            <person name="Wang X."/>
            <person name="Zhang X."/>
            <person name="Liu L."/>
            <person name="Xiang M."/>
            <person name="Wang W."/>
            <person name="Sun X."/>
            <person name="Che Y."/>
            <person name="Guo L."/>
            <person name="Liu G."/>
            <person name="Guo L."/>
            <person name="Wang C."/>
            <person name="Yin W.B."/>
            <person name="Stadler M."/>
            <person name="Zhang X."/>
            <person name="Liu X."/>
        </authorList>
    </citation>
    <scope>NUCLEOTIDE SEQUENCE [LARGE SCALE GENOMIC DNA]</scope>
    <source>
        <strain evidence="3">W106-1 / CGMCC3.15140</strain>
    </source>
</reference>
<dbReference type="KEGG" id="pfy:PFICI_08198"/>
<dbReference type="AlphaFoldDB" id="W3X3T5"/>
<dbReference type="eggNOG" id="ENOG502RY95">
    <property type="taxonomic scope" value="Eukaryota"/>
</dbReference>
<feature type="compositionally biased region" description="Basic and acidic residues" evidence="1">
    <location>
        <begin position="501"/>
        <end position="515"/>
    </location>
</feature>
<dbReference type="EMBL" id="KI912113">
    <property type="protein sequence ID" value="ETS80669.1"/>
    <property type="molecule type" value="Genomic_DNA"/>
</dbReference>
<dbReference type="HOGENOM" id="CLU_008869_0_0_1"/>
<feature type="compositionally biased region" description="Basic and acidic residues" evidence="1">
    <location>
        <begin position="623"/>
        <end position="633"/>
    </location>
</feature>
<keyword evidence="3" id="KW-1185">Reference proteome</keyword>
<feature type="compositionally biased region" description="Low complexity" evidence="1">
    <location>
        <begin position="413"/>
        <end position="427"/>
    </location>
</feature>
<name>W3X3T5_PESFW</name>
<evidence type="ECO:0000256" key="1">
    <source>
        <dbReference type="SAM" id="MobiDB-lite"/>
    </source>
</evidence>
<protein>
    <recommendedName>
        <fullName evidence="4">DUF676 domain-containing protein</fullName>
    </recommendedName>
</protein>
<evidence type="ECO:0008006" key="4">
    <source>
        <dbReference type="Google" id="ProtNLM"/>
    </source>
</evidence>
<dbReference type="OrthoDB" id="3248508at2759"/>
<dbReference type="OMA" id="HVVHSKI"/>
<feature type="region of interest" description="Disordered" evidence="1">
    <location>
        <begin position="529"/>
        <end position="676"/>
    </location>
</feature>
<accession>W3X3T5</accession>
<feature type="compositionally biased region" description="Basic and acidic residues" evidence="1">
    <location>
        <begin position="465"/>
        <end position="476"/>
    </location>
</feature>
<organism evidence="2 3">
    <name type="scientific">Pestalotiopsis fici (strain W106-1 / CGMCC3.15140)</name>
    <dbReference type="NCBI Taxonomy" id="1229662"/>
    <lineage>
        <taxon>Eukaryota</taxon>
        <taxon>Fungi</taxon>
        <taxon>Dikarya</taxon>
        <taxon>Ascomycota</taxon>
        <taxon>Pezizomycotina</taxon>
        <taxon>Sordariomycetes</taxon>
        <taxon>Xylariomycetidae</taxon>
        <taxon>Amphisphaeriales</taxon>
        <taxon>Sporocadaceae</taxon>
        <taxon>Pestalotiopsis</taxon>
    </lineage>
</organism>
<dbReference type="PANTHER" id="PTHR47842">
    <property type="entry name" value="EXPRESSED PROTEIN"/>
    <property type="match status" value="1"/>
</dbReference>
<dbReference type="InterPro" id="IPR029058">
    <property type="entry name" value="AB_hydrolase_fold"/>
</dbReference>
<feature type="compositionally biased region" description="Basic and acidic residues" evidence="1">
    <location>
        <begin position="329"/>
        <end position="338"/>
    </location>
</feature>
<proteinExistence type="predicted"/>
<dbReference type="SUPFAM" id="SSF53474">
    <property type="entry name" value="alpha/beta-Hydrolases"/>
    <property type="match status" value="1"/>
</dbReference>
<feature type="compositionally biased region" description="Low complexity" evidence="1">
    <location>
        <begin position="571"/>
        <end position="581"/>
    </location>
</feature>